<dbReference type="AlphaFoldDB" id="A0ABC9WR22"/>
<evidence type="ECO:0000313" key="2">
    <source>
        <dbReference type="Proteomes" id="UP001623348"/>
    </source>
</evidence>
<dbReference type="Proteomes" id="UP001623348">
    <property type="component" value="Unassembled WGS sequence"/>
</dbReference>
<keyword evidence="2" id="KW-1185">Reference proteome</keyword>
<name>A0ABC9WR22_GRUJA</name>
<sequence length="94" mass="10168">MLVQKVSFGRFDGTAPLIAFYAPVNHDTLKHGDLDLEMDHVVSIIGDHCLKASLAKTDQSLSLSDSVAQSWMNLEPSGRSVFLVNVDNAEVPVG</sequence>
<dbReference type="EMBL" id="BAAFJT010000004">
    <property type="protein sequence ID" value="GAB0187888.1"/>
    <property type="molecule type" value="Genomic_DNA"/>
</dbReference>
<evidence type="ECO:0000313" key="1">
    <source>
        <dbReference type="EMBL" id="GAB0187888.1"/>
    </source>
</evidence>
<reference evidence="1 2" key="1">
    <citation type="submission" date="2024-06" db="EMBL/GenBank/DDBJ databases">
        <title>The draft genome of Grus japonensis, version 3.</title>
        <authorList>
            <person name="Nabeshima K."/>
            <person name="Suzuki S."/>
            <person name="Onuma M."/>
        </authorList>
    </citation>
    <scope>NUCLEOTIDE SEQUENCE [LARGE SCALE GENOMIC DNA]</scope>
    <source>
        <strain evidence="1 2">451A</strain>
    </source>
</reference>
<accession>A0ABC9WR22</accession>
<protein>
    <submittedName>
        <fullName evidence="1">Uncharacterized protein</fullName>
    </submittedName>
</protein>
<gene>
    <name evidence="1" type="ORF">GRJ2_001254100</name>
</gene>
<proteinExistence type="predicted"/>
<organism evidence="1 2">
    <name type="scientific">Grus japonensis</name>
    <name type="common">Japanese crane</name>
    <name type="synonym">Red-crowned crane</name>
    <dbReference type="NCBI Taxonomy" id="30415"/>
    <lineage>
        <taxon>Eukaryota</taxon>
        <taxon>Metazoa</taxon>
        <taxon>Chordata</taxon>
        <taxon>Craniata</taxon>
        <taxon>Vertebrata</taxon>
        <taxon>Euteleostomi</taxon>
        <taxon>Archelosauria</taxon>
        <taxon>Archosauria</taxon>
        <taxon>Dinosauria</taxon>
        <taxon>Saurischia</taxon>
        <taxon>Theropoda</taxon>
        <taxon>Coelurosauria</taxon>
        <taxon>Aves</taxon>
        <taxon>Neognathae</taxon>
        <taxon>Neoaves</taxon>
        <taxon>Gruiformes</taxon>
        <taxon>Gruidae</taxon>
        <taxon>Grus</taxon>
    </lineage>
</organism>
<comment type="caution">
    <text evidence="1">The sequence shown here is derived from an EMBL/GenBank/DDBJ whole genome shotgun (WGS) entry which is preliminary data.</text>
</comment>